<dbReference type="AlphaFoldDB" id="A0A5B7CJ82"/>
<gene>
    <name evidence="1" type="ORF">E2C01_001367</name>
</gene>
<evidence type="ECO:0000313" key="1">
    <source>
        <dbReference type="EMBL" id="MPC08774.1"/>
    </source>
</evidence>
<dbReference type="EMBL" id="VSRR010000043">
    <property type="protein sequence ID" value="MPC08774.1"/>
    <property type="molecule type" value="Genomic_DNA"/>
</dbReference>
<organism evidence="1 2">
    <name type="scientific">Portunus trituberculatus</name>
    <name type="common">Swimming crab</name>
    <name type="synonym">Neptunus trituberculatus</name>
    <dbReference type="NCBI Taxonomy" id="210409"/>
    <lineage>
        <taxon>Eukaryota</taxon>
        <taxon>Metazoa</taxon>
        <taxon>Ecdysozoa</taxon>
        <taxon>Arthropoda</taxon>
        <taxon>Crustacea</taxon>
        <taxon>Multicrustacea</taxon>
        <taxon>Malacostraca</taxon>
        <taxon>Eumalacostraca</taxon>
        <taxon>Eucarida</taxon>
        <taxon>Decapoda</taxon>
        <taxon>Pleocyemata</taxon>
        <taxon>Brachyura</taxon>
        <taxon>Eubrachyura</taxon>
        <taxon>Portunoidea</taxon>
        <taxon>Portunidae</taxon>
        <taxon>Portuninae</taxon>
        <taxon>Portunus</taxon>
    </lineage>
</organism>
<comment type="caution">
    <text evidence="1">The sequence shown here is derived from an EMBL/GenBank/DDBJ whole genome shotgun (WGS) entry which is preliminary data.</text>
</comment>
<dbReference type="Proteomes" id="UP000324222">
    <property type="component" value="Unassembled WGS sequence"/>
</dbReference>
<sequence>MWVLSSLPPQYPVKTHELNCSTRVQLNTRKMDNCSVVFGYSTHLIIKYVHASATHIKTKSAYLSENPATSSFGLSVLRRDGDPQALTANIMSQMCSFSFTNSKIFSTSTPHFQTFLRDVTR</sequence>
<accession>A0A5B7CJ82</accession>
<protein>
    <submittedName>
        <fullName evidence="1">Uncharacterized protein</fullName>
    </submittedName>
</protein>
<proteinExistence type="predicted"/>
<keyword evidence="2" id="KW-1185">Reference proteome</keyword>
<name>A0A5B7CJ82_PORTR</name>
<evidence type="ECO:0000313" key="2">
    <source>
        <dbReference type="Proteomes" id="UP000324222"/>
    </source>
</evidence>
<reference evidence="1 2" key="1">
    <citation type="submission" date="2019-05" db="EMBL/GenBank/DDBJ databases">
        <title>Another draft genome of Portunus trituberculatus and its Hox gene families provides insights of decapod evolution.</title>
        <authorList>
            <person name="Jeong J.-H."/>
            <person name="Song I."/>
            <person name="Kim S."/>
            <person name="Choi T."/>
            <person name="Kim D."/>
            <person name="Ryu S."/>
            <person name="Kim W."/>
        </authorList>
    </citation>
    <scope>NUCLEOTIDE SEQUENCE [LARGE SCALE GENOMIC DNA]</scope>
    <source>
        <tissue evidence="1">Muscle</tissue>
    </source>
</reference>